<proteinExistence type="predicted"/>
<evidence type="ECO:0000313" key="1">
    <source>
        <dbReference type="EMBL" id="CAJ2656098.1"/>
    </source>
</evidence>
<sequence length="230" mass="25805">MEQQEQINAALREDVDSIKTTMGKLLELFQNLVTKENTPQPPGSTERPELGLPKGYTPPEEGDPNHTPIIIPATNGDPPPRGVSMLKEASSQPRHATKAVAQGQYPQPVYPMTPAQQKPQERQNGYQHKNPQKNQPSLERKNVPFDQMRFDPVPLSYGQILPYLIQKGLVEPRPLPPAKKPCPPGFDMNVRCDYHAGSPGHNIEDCRAFKYKVPELIDRKLLSFKEEADS</sequence>
<dbReference type="EMBL" id="CASHSV030000206">
    <property type="protein sequence ID" value="CAJ2656098.1"/>
    <property type="molecule type" value="Genomic_DNA"/>
</dbReference>
<reference evidence="1" key="1">
    <citation type="submission" date="2023-10" db="EMBL/GenBank/DDBJ databases">
        <authorList>
            <person name="Rodriguez Cubillos JULIANA M."/>
            <person name="De Vega J."/>
        </authorList>
    </citation>
    <scope>NUCLEOTIDE SEQUENCE</scope>
</reference>
<protein>
    <submittedName>
        <fullName evidence="1">Uncharacterized protein</fullName>
    </submittedName>
</protein>
<accession>A0ACB0KHK8</accession>
<organism evidence="1 2">
    <name type="scientific">Trifolium pratense</name>
    <name type="common">Red clover</name>
    <dbReference type="NCBI Taxonomy" id="57577"/>
    <lineage>
        <taxon>Eukaryota</taxon>
        <taxon>Viridiplantae</taxon>
        <taxon>Streptophyta</taxon>
        <taxon>Embryophyta</taxon>
        <taxon>Tracheophyta</taxon>
        <taxon>Spermatophyta</taxon>
        <taxon>Magnoliopsida</taxon>
        <taxon>eudicotyledons</taxon>
        <taxon>Gunneridae</taxon>
        <taxon>Pentapetalae</taxon>
        <taxon>rosids</taxon>
        <taxon>fabids</taxon>
        <taxon>Fabales</taxon>
        <taxon>Fabaceae</taxon>
        <taxon>Papilionoideae</taxon>
        <taxon>50 kb inversion clade</taxon>
        <taxon>NPAAA clade</taxon>
        <taxon>Hologalegina</taxon>
        <taxon>IRL clade</taxon>
        <taxon>Trifolieae</taxon>
        <taxon>Trifolium</taxon>
    </lineage>
</organism>
<name>A0ACB0KHK8_TRIPR</name>
<keyword evidence="2" id="KW-1185">Reference proteome</keyword>
<gene>
    <name evidence="1" type="ORF">MILVUS5_LOCUS22920</name>
</gene>
<dbReference type="Proteomes" id="UP001177021">
    <property type="component" value="Unassembled WGS sequence"/>
</dbReference>
<comment type="caution">
    <text evidence="1">The sequence shown here is derived from an EMBL/GenBank/DDBJ whole genome shotgun (WGS) entry which is preliminary data.</text>
</comment>
<evidence type="ECO:0000313" key="2">
    <source>
        <dbReference type="Proteomes" id="UP001177021"/>
    </source>
</evidence>